<evidence type="ECO:0000313" key="2">
    <source>
        <dbReference type="EMBL" id="MFC5862451.1"/>
    </source>
</evidence>
<feature type="compositionally biased region" description="Polar residues" evidence="1">
    <location>
        <begin position="500"/>
        <end position="510"/>
    </location>
</feature>
<feature type="compositionally biased region" description="Low complexity" evidence="1">
    <location>
        <begin position="256"/>
        <end position="267"/>
    </location>
</feature>
<organism evidence="2 3">
    <name type="scientific">Acidicapsa dinghuensis</name>
    <dbReference type="NCBI Taxonomy" id="2218256"/>
    <lineage>
        <taxon>Bacteria</taxon>
        <taxon>Pseudomonadati</taxon>
        <taxon>Acidobacteriota</taxon>
        <taxon>Terriglobia</taxon>
        <taxon>Terriglobales</taxon>
        <taxon>Acidobacteriaceae</taxon>
        <taxon>Acidicapsa</taxon>
    </lineage>
</organism>
<feature type="compositionally biased region" description="Basic and acidic residues" evidence="1">
    <location>
        <begin position="353"/>
        <end position="374"/>
    </location>
</feature>
<feature type="compositionally biased region" description="Gly residues" evidence="1">
    <location>
        <begin position="268"/>
        <end position="282"/>
    </location>
</feature>
<reference evidence="3" key="1">
    <citation type="journal article" date="2019" name="Int. J. Syst. Evol. Microbiol.">
        <title>The Global Catalogue of Microorganisms (GCM) 10K type strain sequencing project: providing services to taxonomists for standard genome sequencing and annotation.</title>
        <authorList>
            <consortium name="The Broad Institute Genomics Platform"/>
            <consortium name="The Broad Institute Genome Sequencing Center for Infectious Disease"/>
            <person name="Wu L."/>
            <person name="Ma J."/>
        </authorList>
    </citation>
    <scope>NUCLEOTIDE SEQUENCE [LARGE SCALE GENOMIC DNA]</scope>
    <source>
        <strain evidence="3">JCM 4087</strain>
    </source>
</reference>
<dbReference type="Proteomes" id="UP001596091">
    <property type="component" value="Unassembled WGS sequence"/>
</dbReference>
<dbReference type="EMBL" id="JBHSPH010000002">
    <property type="protein sequence ID" value="MFC5862451.1"/>
    <property type="molecule type" value="Genomic_DNA"/>
</dbReference>
<feature type="compositionally biased region" description="Low complexity" evidence="1">
    <location>
        <begin position="429"/>
        <end position="450"/>
    </location>
</feature>
<sequence>MATFLFSSMKKTSLCGLGLRELRSRAWWNWKWQRVTGAANPSLPGGESQQALIDYSRPASRLSWRREGRKVLQFVAGSISARFMRIATAGLMLLGVSVAGLAQYPGRIEKSDKNAPVLRSIAVLEWTGQPGKPSASRLVPISVFDGEQLNDGTLYLDRPQPLALDSGVEYVLQKDGRPTGLYDVFGAGEMSGTWQGVGVWKSLSTAAETRSKDAYNQSSLYNSKVDIGDDSDKPVLHRKHPKESDSGNGSSGSSGTGSPNTGSASTSGSGGSASTGSGGGSGSQADPDRPTLHRKSGSDSSTSSTSSTTSSSGSDSGSGSGSHEAVDPDRPTLRRHHSADDSDTAGVSNAPPDPDRPRLMHGKPADLEPSELPRLKGNPPAMQQVVAVSDSANRPVHPWAFSWSDPADQTHYKQQMEALARTALGMDEPATPSKTTKTAASKTAKTSTAKTTKKKTSLLATASDEPKPLADEQFQVYELAYGASATLVLTAATPKPELVQTDSSQQTASDGSAPKIVRRSTPGKNSATVQSQVKDDSSAPSESGLPAKPAPQKFVTLIAQPDLYGGVLVLYKSVTDSAHLDETPRMRLIDAVDATADNRAELLFELRGDGQRQFALYRVLRGSAEQMFATVAMP</sequence>
<feature type="compositionally biased region" description="Basic and acidic residues" evidence="1">
    <location>
        <begin position="226"/>
        <end position="235"/>
    </location>
</feature>
<feature type="compositionally biased region" description="Polar residues" evidence="1">
    <location>
        <begin position="522"/>
        <end position="532"/>
    </location>
</feature>
<feature type="region of interest" description="Disordered" evidence="1">
    <location>
        <begin position="222"/>
        <end position="381"/>
    </location>
</feature>
<evidence type="ECO:0000256" key="1">
    <source>
        <dbReference type="SAM" id="MobiDB-lite"/>
    </source>
</evidence>
<name>A0ABW1EDS1_9BACT</name>
<feature type="region of interest" description="Disordered" evidence="1">
    <location>
        <begin position="426"/>
        <end position="469"/>
    </location>
</feature>
<protein>
    <submittedName>
        <fullName evidence="2">Uncharacterized protein</fullName>
    </submittedName>
</protein>
<keyword evidence="3" id="KW-1185">Reference proteome</keyword>
<accession>A0ABW1EDS1</accession>
<feature type="compositionally biased region" description="Low complexity" evidence="1">
    <location>
        <begin position="298"/>
        <end position="317"/>
    </location>
</feature>
<dbReference type="RefSeq" id="WP_263335732.1">
    <property type="nucleotide sequence ID" value="NZ_JAGSYH010000003.1"/>
</dbReference>
<gene>
    <name evidence="2" type="ORF">ACFPT7_09140</name>
</gene>
<evidence type="ECO:0000313" key="3">
    <source>
        <dbReference type="Proteomes" id="UP001596091"/>
    </source>
</evidence>
<comment type="caution">
    <text evidence="2">The sequence shown here is derived from an EMBL/GenBank/DDBJ whole genome shotgun (WGS) entry which is preliminary data.</text>
</comment>
<proteinExistence type="predicted"/>
<feature type="region of interest" description="Disordered" evidence="1">
    <location>
        <begin position="498"/>
        <end position="549"/>
    </location>
</feature>